<comment type="caution">
    <text evidence="1">The sequence shown here is derived from an EMBL/GenBank/DDBJ whole genome shotgun (WGS) entry which is preliminary data.</text>
</comment>
<accession>A0A0F9V187</accession>
<gene>
    <name evidence="1" type="ORF">LCGC14_0142400</name>
</gene>
<name>A0A0F9V187_9ZZZZ</name>
<reference evidence="1" key="1">
    <citation type="journal article" date="2015" name="Nature">
        <title>Complex archaea that bridge the gap between prokaryotes and eukaryotes.</title>
        <authorList>
            <person name="Spang A."/>
            <person name="Saw J.H."/>
            <person name="Jorgensen S.L."/>
            <person name="Zaremba-Niedzwiedzka K."/>
            <person name="Martijn J."/>
            <person name="Lind A.E."/>
            <person name="van Eijk R."/>
            <person name="Schleper C."/>
            <person name="Guy L."/>
            <person name="Ettema T.J."/>
        </authorList>
    </citation>
    <scope>NUCLEOTIDE SEQUENCE</scope>
</reference>
<dbReference type="AlphaFoldDB" id="A0A0F9V187"/>
<organism evidence="1">
    <name type="scientific">marine sediment metagenome</name>
    <dbReference type="NCBI Taxonomy" id="412755"/>
    <lineage>
        <taxon>unclassified sequences</taxon>
        <taxon>metagenomes</taxon>
        <taxon>ecological metagenomes</taxon>
    </lineage>
</organism>
<dbReference type="EMBL" id="LAZR01000049">
    <property type="protein sequence ID" value="KKN98995.1"/>
    <property type="molecule type" value="Genomic_DNA"/>
</dbReference>
<evidence type="ECO:0000313" key="1">
    <source>
        <dbReference type="EMBL" id="KKN98995.1"/>
    </source>
</evidence>
<proteinExistence type="predicted"/>
<sequence length="90" mass="9908">MECLICNGKIQPGEEIFYGNQVEYSTDGSWSYSKESEGLVGAIHLMCLRNPVAATRMSNTATPEFVGEEFLVQRSDALSLLEGSEILCQN</sequence>
<protein>
    <submittedName>
        <fullName evidence="1">Uncharacterized protein</fullName>
    </submittedName>
</protein>